<dbReference type="PROSITE" id="PS50283">
    <property type="entry name" value="NA_SOLUT_SYMP_3"/>
    <property type="match status" value="1"/>
</dbReference>
<dbReference type="Proteomes" id="UP001497525">
    <property type="component" value="Unassembled WGS sequence"/>
</dbReference>
<gene>
    <name evidence="8" type="ORF">CDAUBV1_LOCUS9560</name>
</gene>
<evidence type="ECO:0000256" key="7">
    <source>
        <dbReference type="SAM" id="Phobius"/>
    </source>
</evidence>
<evidence type="ECO:0000313" key="8">
    <source>
        <dbReference type="EMBL" id="CAL5135413.1"/>
    </source>
</evidence>
<feature type="transmembrane region" description="Helical" evidence="7">
    <location>
        <begin position="12"/>
        <end position="32"/>
    </location>
</feature>
<keyword evidence="3 7" id="KW-0812">Transmembrane</keyword>
<feature type="transmembrane region" description="Helical" evidence="7">
    <location>
        <begin position="729"/>
        <end position="753"/>
    </location>
</feature>
<evidence type="ECO:0008006" key="10">
    <source>
        <dbReference type="Google" id="ProtNLM"/>
    </source>
</evidence>
<dbReference type="GO" id="GO:0005886">
    <property type="term" value="C:plasma membrane"/>
    <property type="evidence" value="ECO:0007669"/>
    <property type="project" value="TreeGrafter"/>
</dbReference>
<feature type="transmembrane region" description="Helical" evidence="7">
    <location>
        <begin position="285"/>
        <end position="304"/>
    </location>
</feature>
<comment type="caution">
    <text evidence="8">The sequence shown here is derived from an EMBL/GenBank/DDBJ whole genome shotgun (WGS) entry which is preliminary data.</text>
</comment>
<proteinExistence type="inferred from homology"/>
<dbReference type="PANTHER" id="PTHR11819">
    <property type="entry name" value="SOLUTE CARRIER FAMILY 5"/>
    <property type="match status" value="1"/>
</dbReference>
<feature type="transmembrane region" description="Helical" evidence="7">
    <location>
        <begin position="126"/>
        <end position="149"/>
    </location>
</feature>
<reference evidence="8" key="1">
    <citation type="submission" date="2024-06" db="EMBL/GenBank/DDBJ databases">
        <authorList>
            <person name="Liu X."/>
            <person name="Lenzi L."/>
            <person name="Haldenby T S."/>
            <person name="Uol C."/>
        </authorList>
    </citation>
    <scope>NUCLEOTIDE SEQUENCE</scope>
</reference>
<dbReference type="EMBL" id="CAXLJL010000267">
    <property type="protein sequence ID" value="CAL5135413.1"/>
    <property type="molecule type" value="Genomic_DNA"/>
</dbReference>
<dbReference type="AlphaFoldDB" id="A0AAV2TDI5"/>
<feature type="transmembrane region" description="Helical" evidence="7">
    <location>
        <begin position="90"/>
        <end position="114"/>
    </location>
</feature>
<dbReference type="Pfam" id="PF00474">
    <property type="entry name" value="SSF"/>
    <property type="match status" value="1"/>
</dbReference>
<dbReference type="InterPro" id="IPR001734">
    <property type="entry name" value="Na/solute_symporter"/>
</dbReference>
<dbReference type="InterPro" id="IPR038377">
    <property type="entry name" value="Na/Glc_symporter_sf"/>
</dbReference>
<name>A0AAV2TDI5_CALDB</name>
<dbReference type="NCBIfam" id="TIGR00813">
    <property type="entry name" value="sss"/>
    <property type="match status" value="1"/>
</dbReference>
<feature type="transmembrane region" description="Helical" evidence="7">
    <location>
        <begin position="161"/>
        <end position="184"/>
    </location>
</feature>
<sequence>MSSNVKVDGWDISVLVVYFIGLLITGFVSMFASRRGTVSGYFLAGRFMTWLPIGASLFASNIGSEHFIGLAGSGAASGIGVGAFELNASLLLMLLGWVFLPVYIASGVCTLPEYMKRRYGGNRIQVYLAGLSLLLYVFTKISVNLYSGALFLQEALKWDTWLSILLILVLTAVITVTGGLAAVLYTDTLQCFVMVIGALVLSILSFIRVGGFEGLLQSYGQAIDHLDPSSERGQSVLIALANASAETNITALSGLASLPSIDPSLRCSLPSTKAFTLLREVDDPYMPWLGFILGQTPSSIWYWCADQMMVQRALAAKSLSHAQGATLFAGLLKQLPLFVIVFPGMISRVLFADEVACTPGPHCERVCGQRNGCSNLAYPKLVMEVMPSGLRGLMLSVMLAALISDLTSLFNSASTLFTVDIYRRARRRAEDRELMVVGRLFVVVLIGASIAWVPVVQMFQGSQLYIYIQAVAAYLSPPIASVYLITILWRRATEQGAFFGLVYGLLIGLIRLVLNIVYDDPVCGQEDTRPWILSKIHYTYFALFSFITTALVMMVLSLFGTPPSDEQVSRLTYWTAWDPIETQSHRVFDKQTNHTVDILDQINNNNNNAQTTQPTTTFSDISKETACQIDDGMSIDYKSTEIMASFDSAETHAGDCLRHTCLWLCGCEEHPCPPKDEKRFMDCICCCRSKSIDDKENKREELDEAKLAEVYALRLQKVVSLKQNRSTRIGLLFGVIVTILMALFGFIFFSTYFDRVIPGPIPLASFEHQVLPSNVSQAIRDLENLGVVAIN</sequence>
<dbReference type="Gene3D" id="1.20.1730.10">
    <property type="entry name" value="Sodium/glucose cotransporter"/>
    <property type="match status" value="1"/>
</dbReference>
<evidence type="ECO:0000256" key="1">
    <source>
        <dbReference type="ARBA" id="ARBA00004141"/>
    </source>
</evidence>
<feature type="transmembrane region" description="Helical" evidence="7">
    <location>
        <begin position="464"/>
        <end position="485"/>
    </location>
</feature>
<dbReference type="GO" id="GO:0005412">
    <property type="term" value="F:D-glucose:sodium symporter activity"/>
    <property type="evidence" value="ECO:0007669"/>
    <property type="project" value="TreeGrafter"/>
</dbReference>
<keyword evidence="4 7" id="KW-1133">Transmembrane helix</keyword>
<comment type="subcellular location">
    <subcellularLocation>
        <location evidence="1">Membrane</location>
        <topology evidence="1">Multi-pass membrane protein</topology>
    </subcellularLocation>
</comment>
<evidence type="ECO:0000256" key="4">
    <source>
        <dbReference type="ARBA" id="ARBA00022989"/>
    </source>
</evidence>
<feature type="transmembrane region" description="Helical" evidence="7">
    <location>
        <begin position="325"/>
        <end position="346"/>
    </location>
</feature>
<feature type="transmembrane region" description="Helical" evidence="7">
    <location>
        <begin position="191"/>
        <end position="209"/>
    </location>
</feature>
<evidence type="ECO:0000256" key="2">
    <source>
        <dbReference type="ARBA" id="ARBA00006434"/>
    </source>
</evidence>
<feature type="transmembrane region" description="Helical" evidence="7">
    <location>
        <begin position="497"/>
        <end position="518"/>
    </location>
</feature>
<comment type="similarity">
    <text evidence="2 6">Belongs to the sodium:solute symporter (SSF) (TC 2.A.21) family.</text>
</comment>
<accession>A0AAV2TDI5</accession>
<feature type="transmembrane region" description="Helical" evidence="7">
    <location>
        <begin position="538"/>
        <end position="560"/>
    </location>
</feature>
<evidence type="ECO:0000256" key="3">
    <source>
        <dbReference type="ARBA" id="ARBA00022692"/>
    </source>
</evidence>
<dbReference type="PANTHER" id="PTHR11819:SF150">
    <property type="entry name" value="SODIUM_MYO-INOSITOL COTRANSPORTER"/>
    <property type="match status" value="1"/>
</dbReference>
<evidence type="ECO:0000256" key="5">
    <source>
        <dbReference type="ARBA" id="ARBA00023136"/>
    </source>
</evidence>
<organism evidence="8 9">
    <name type="scientific">Calicophoron daubneyi</name>
    <name type="common">Rumen fluke</name>
    <name type="synonym">Paramphistomum daubneyi</name>
    <dbReference type="NCBI Taxonomy" id="300641"/>
    <lineage>
        <taxon>Eukaryota</taxon>
        <taxon>Metazoa</taxon>
        <taxon>Spiralia</taxon>
        <taxon>Lophotrochozoa</taxon>
        <taxon>Platyhelminthes</taxon>
        <taxon>Trematoda</taxon>
        <taxon>Digenea</taxon>
        <taxon>Plagiorchiida</taxon>
        <taxon>Pronocephalata</taxon>
        <taxon>Paramphistomoidea</taxon>
        <taxon>Paramphistomidae</taxon>
        <taxon>Calicophoron</taxon>
    </lineage>
</organism>
<keyword evidence="5 7" id="KW-0472">Membrane</keyword>
<protein>
    <recommendedName>
        <fullName evidence="10">Sodium/myo-inositol cotransporter</fullName>
    </recommendedName>
</protein>
<evidence type="ECO:0000256" key="6">
    <source>
        <dbReference type="RuleBase" id="RU362091"/>
    </source>
</evidence>
<feature type="transmembrane region" description="Helical" evidence="7">
    <location>
        <begin position="434"/>
        <end position="452"/>
    </location>
</feature>
<feature type="transmembrane region" description="Helical" evidence="7">
    <location>
        <begin position="393"/>
        <end position="422"/>
    </location>
</feature>
<feature type="transmembrane region" description="Helical" evidence="7">
    <location>
        <begin position="38"/>
        <end position="59"/>
    </location>
</feature>
<evidence type="ECO:0000313" key="9">
    <source>
        <dbReference type="Proteomes" id="UP001497525"/>
    </source>
</evidence>